<proteinExistence type="predicted"/>
<evidence type="ECO:0000313" key="2">
    <source>
        <dbReference type="Proteomes" id="UP000265663"/>
    </source>
</evidence>
<dbReference type="EMBL" id="KE747840">
    <property type="protein sequence ID" value="RMZ73371.1"/>
    <property type="molecule type" value="Genomic_DNA"/>
</dbReference>
<sequence length="391" mass="43750">MAKATQRSRGSFFPKLYLHYHLNILILSDTMASTTSAPTPPANYFDVVKTLSNRESISAVYLCLPRLPYLVPSFSDTTLSFTNSFNNIHDTSDTDSSSTVCCSTDTKSNYDTALSVTNNPKNIYDTSDNNLAVTNSPNNIYDASEDSSSIGCCSTDTHNTYDPSSMPLDTDVSVTSNPTTADHASSMIPEDRHINQQVPLVKGTKQTQFLYQYMHQNGTSVLNEHHLKLLPQLVVVKMHRDQGALRNEVLFLGLISENKNRADERDDVQAIFMIIQELFMTRSEIAPFPGLLLDFNTQFNAEEERCRASLVCSMEYMLESIRSVLEKNPHMVVGRGLYDWPITVAQEEAEAQAKDIREDGPPTLPRMWMRYICSDLVTGEELDRAVGEAAL</sequence>
<evidence type="ECO:0000313" key="1">
    <source>
        <dbReference type="EMBL" id="RMZ73371.1"/>
    </source>
</evidence>
<name>A0A3M7MFS5_9PLEO</name>
<dbReference type="Proteomes" id="UP000265663">
    <property type="component" value="Unassembled WGS sequence"/>
</dbReference>
<organism evidence="1 2">
    <name type="scientific">Pyrenophora seminiperda CCB06</name>
    <dbReference type="NCBI Taxonomy" id="1302712"/>
    <lineage>
        <taxon>Eukaryota</taxon>
        <taxon>Fungi</taxon>
        <taxon>Dikarya</taxon>
        <taxon>Ascomycota</taxon>
        <taxon>Pezizomycotina</taxon>
        <taxon>Dothideomycetes</taxon>
        <taxon>Pleosporomycetidae</taxon>
        <taxon>Pleosporales</taxon>
        <taxon>Pleosporineae</taxon>
        <taxon>Pleosporaceae</taxon>
        <taxon>Pyrenophora</taxon>
    </lineage>
</organism>
<reference evidence="1 2" key="1">
    <citation type="journal article" date="2014" name="PLoS ONE">
        <title>De novo Genome Assembly of the Fungal Plant Pathogen Pyrenophora semeniperda.</title>
        <authorList>
            <person name="Soliai M.M."/>
            <person name="Meyer S.E."/>
            <person name="Udall J.A."/>
            <person name="Elzinga D.E."/>
            <person name="Hermansen R.A."/>
            <person name="Bodily P.M."/>
            <person name="Hart A.A."/>
            <person name="Coleman C.E."/>
        </authorList>
    </citation>
    <scope>NUCLEOTIDE SEQUENCE [LARGE SCALE GENOMIC DNA]</scope>
    <source>
        <strain evidence="1 2">CCB06</strain>
        <tissue evidence="1">Mycelium</tissue>
    </source>
</reference>
<dbReference type="AlphaFoldDB" id="A0A3M7MFS5"/>
<accession>A0A3M7MFS5</accession>
<dbReference type="OrthoDB" id="5979581at2759"/>
<gene>
    <name evidence="1" type="ORF">GMOD_00007878</name>
</gene>
<keyword evidence="2" id="KW-1185">Reference proteome</keyword>
<protein>
    <submittedName>
        <fullName evidence="1">Ser thr phosphatase superfamily</fullName>
    </submittedName>
</protein>